<evidence type="ECO:0000259" key="12">
    <source>
        <dbReference type="PROSITE" id="PS50894"/>
    </source>
</evidence>
<comment type="caution">
    <text evidence="10">Lacks conserved residue(s) required for the propagation of feature annotation.</text>
</comment>
<dbReference type="PROSITE" id="PS51387">
    <property type="entry name" value="FAD_PCMH"/>
    <property type="match status" value="1"/>
</dbReference>
<comment type="cofactor">
    <cofactor evidence="1">
        <name>FAD</name>
        <dbReference type="ChEBI" id="CHEBI:57692"/>
    </cofactor>
</comment>
<dbReference type="GO" id="GO:0071949">
    <property type="term" value="F:FAD binding"/>
    <property type="evidence" value="ECO:0007669"/>
    <property type="project" value="InterPro"/>
</dbReference>
<dbReference type="InterPro" id="IPR008207">
    <property type="entry name" value="Sig_transdc_His_kin_Hpt_dom"/>
</dbReference>
<organism evidence="14 15">
    <name type="scientific">Populus euphratica</name>
    <name type="common">Euphrates poplar</name>
    <dbReference type="NCBI Taxonomy" id="75702"/>
    <lineage>
        <taxon>Eukaryota</taxon>
        <taxon>Viridiplantae</taxon>
        <taxon>Streptophyta</taxon>
        <taxon>Embryophyta</taxon>
        <taxon>Tracheophyta</taxon>
        <taxon>Spermatophyta</taxon>
        <taxon>Magnoliopsida</taxon>
        <taxon>eudicotyledons</taxon>
        <taxon>Gunneridae</taxon>
        <taxon>Pentapetalae</taxon>
        <taxon>rosids</taxon>
        <taxon>fabids</taxon>
        <taxon>Malpighiales</taxon>
        <taxon>Salicaceae</taxon>
        <taxon>Saliceae</taxon>
        <taxon>Populus</taxon>
    </lineage>
</organism>
<evidence type="ECO:0000256" key="3">
    <source>
        <dbReference type="ARBA" id="ARBA00005466"/>
    </source>
</evidence>
<dbReference type="InterPro" id="IPR016166">
    <property type="entry name" value="FAD-bd_PCMH"/>
</dbReference>
<dbReference type="SUPFAM" id="SSF56176">
    <property type="entry name" value="FAD-binding/transporter-associated domain-like"/>
    <property type="match status" value="1"/>
</dbReference>
<dbReference type="GO" id="GO:0016491">
    <property type="term" value="F:oxidoreductase activity"/>
    <property type="evidence" value="ECO:0007669"/>
    <property type="project" value="InterPro"/>
</dbReference>
<gene>
    <name evidence="15" type="primary">LOC105135947</name>
</gene>
<accession>A0AAJ6V1G1</accession>
<dbReference type="PROSITE" id="PS50894">
    <property type="entry name" value="HPT"/>
    <property type="match status" value="1"/>
</dbReference>
<dbReference type="SUPFAM" id="SSF47226">
    <property type="entry name" value="Histidine-containing phosphotransfer domain, HPT domain"/>
    <property type="match status" value="1"/>
</dbReference>
<dbReference type="GO" id="GO:0000160">
    <property type="term" value="P:phosphorelay signal transduction system"/>
    <property type="evidence" value="ECO:0007669"/>
    <property type="project" value="InterPro"/>
</dbReference>
<dbReference type="Gene3D" id="3.30.465.10">
    <property type="match status" value="1"/>
</dbReference>
<dbReference type="InterPro" id="IPR012951">
    <property type="entry name" value="BBE"/>
</dbReference>
<dbReference type="GO" id="GO:0009736">
    <property type="term" value="P:cytokinin-activated signaling pathway"/>
    <property type="evidence" value="ECO:0007669"/>
    <property type="project" value="UniProtKB-KW"/>
</dbReference>
<dbReference type="Proteomes" id="UP000694918">
    <property type="component" value="Unplaced"/>
</dbReference>
<evidence type="ECO:0000256" key="10">
    <source>
        <dbReference type="PROSITE-ProRule" id="PRU00110"/>
    </source>
</evidence>
<keyword evidence="9" id="KW-0325">Glycoprotein</keyword>
<evidence type="ECO:0000256" key="11">
    <source>
        <dbReference type="SAM" id="SignalP"/>
    </source>
</evidence>
<reference evidence="15" key="1">
    <citation type="submission" date="2025-08" db="UniProtKB">
        <authorList>
            <consortium name="RefSeq"/>
        </authorList>
    </citation>
    <scope>IDENTIFICATION</scope>
</reference>
<feature type="chain" id="PRO_5042608934" evidence="11">
    <location>
        <begin position="26"/>
        <end position="634"/>
    </location>
</feature>
<evidence type="ECO:0000256" key="6">
    <source>
        <dbReference type="ARBA" id="ARBA00022827"/>
    </source>
</evidence>
<dbReference type="KEGG" id="peu:105135947"/>
<dbReference type="Pfam" id="PF08031">
    <property type="entry name" value="BBE"/>
    <property type="match status" value="1"/>
</dbReference>
<name>A0AAJ6V1G1_POPEU</name>
<dbReference type="InterPro" id="IPR036318">
    <property type="entry name" value="FAD-bd_PCMH-like_sf"/>
</dbReference>
<dbReference type="InterPro" id="IPR006094">
    <property type="entry name" value="Oxid_FAD_bind_N"/>
</dbReference>
<dbReference type="Gene3D" id="3.30.43.10">
    <property type="entry name" value="Uridine Diphospho-n-acetylenolpyruvylglucosamine Reductase, domain 2"/>
    <property type="match status" value="1"/>
</dbReference>
<dbReference type="Gene3D" id="1.20.120.160">
    <property type="entry name" value="HPT domain"/>
    <property type="match status" value="1"/>
</dbReference>
<dbReference type="FunFam" id="3.30.43.10:FF:000004">
    <property type="entry name" value="Berberine bridge enzyme-like 15"/>
    <property type="match status" value="1"/>
</dbReference>
<dbReference type="RefSeq" id="XP_011039364.1">
    <property type="nucleotide sequence ID" value="XM_011041062.1"/>
</dbReference>
<keyword evidence="5 11" id="KW-0732">Signal</keyword>
<keyword evidence="14" id="KW-1185">Reference proteome</keyword>
<dbReference type="InterPro" id="IPR016169">
    <property type="entry name" value="FAD-bd_PCMH_sub2"/>
</dbReference>
<evidence type="ECO:0000256" key="8">
    <source>
        <dbReference type="ARBA" id="ARBA00023157"/>
    </source>
</evidence>
<evidence type="ECO:0000313" key="15">
    <source>
        <dbReference type="RefSeq" id="XP_011039364.1"/>
    </source>
</evidence>
<evidence type="ECO:0000256" key="4">
    <source>
        <dbReference type="ARBA" id="ARBA00022630"/>
    </source>
</evidence>
<feature type="domain" description="FAD-binding PCMH-type" evidence="13">
    <location>
        <begin position="73"/>
        <end position="247"/>
    </location>
</feature>
<dbReference type="InterPro" id="IPR016167">
    <property type="entry name" value="FAD-bd_PCMH_sub1"/>
</dbReference>
<evidence type="ECO:0000256" key="2">
    <source>
        <dbReference type="ARBA" id="ARBA00004514"/>
    </source>
</evidence>
<dbReference type="GeneID" id="105135947"/>
<keyword evidence="6" id="KW-0274">FAD</keyword>
<keyword evidence="8" id="KW-1015">Disulfide bond</keyword>
<comment type="similarity">
    <text evidence="3">Belongs to the oxygen-dependent FAD-linked oxidoreductase family.</text>
</comment>
<evidence type="ECO:0000256" key="1">
    <source>
        <dbReference type="ARBA" id="ARBA00001974"/>
    </source>
</evidence>
<dbReference type="PANTHER" id="PTHR32448">
    <property type="entry name" value="OS08G0158400 PROTEIN"/>
    <property type="match status" value="1"/>
</dbReference>
<feature type="domain" description="HPt" evidence="12">
    <location>
        <begin position="527"/>
        <end position="622"/>
    </location>
</feature>
<evidence type="ECO:0000256" key="7">
    <source>
        <dbReference type="ARBA" id="ARBA00022864"/>
    </source>
</evidence>
<evidence type="ECO:0000313" key="14">
    <source>
        <dbReference type="Proteomes" id="UP000694918"/>
    </source>
</evidence>
<dbReference type="InterPro" id="IPR036641">
    <property type="entry name" value="HPT_dom_sf"/>
</dbReference>
<evidence type="ECO:0000259" key="13">
    <source>
        <dbReference type="PROSITE" id="PS51387"/>
    </source>
</evidence>
<dbReference type="Pfam" id="PF01565">
    <property type="entry name" value="FAD_binding_4"/>
    <property type="match status" value="1"/>
</dbReference>
<dbReference type="GO" id="GO:0005829">
    <property type="term" value="C:cytosol"/>
    <property type="evidence" value="ECO:0007669"/>
    <property type="project" value="UniProtKB-SubCell"/>
</dbReference>
<sequence>MTCLKASMLPFLLCLLISFSWVISAHPREDFLKCLSLHFEDPAAMSNVVHTPYNSSYSSVLQFSIRNLRFNSSELKPLVIVTPTNASHIQAAILCSQRHKLQIRIRSGGHDFEGLSYMAALPFVIIDLISLRAVNVDATNRTAWVQAGATLGELYYSISEKSRTLAFPAGSCPTIGVGGHFSGGGHGTMVRKFGLASDNVIDAHLIDSKGRILDRASMGEDLFWAIRGGGGQSFGVVVAWKISLVEVPSTVTMFSVSRTLEQNATKLLHRWQYVANTLPEDLIIDVQVTRVNSSQEGNTTIQATFFSLFLGEVEQLLPVMQESFPELGLVKDDCFEMSWIESVFYTGGFTGNASLDVLLSRTPRSIPRFKAKSDYVKEPMPEIAFEGIWERFFEEDIKAPALILIPYGGKMDEISESSTPFPHRSGNLYVLVSGVSWSDESKEASRRHVAWIRRLYSYLTTYVSKNPREAYVNYRDLDLGINNLTGTTSYKQASIWGRKYFKNNFDRLGLLDQGQVSYIETLENEDDPDFIENVFTLFLRDSSRYIASIEKAMETTPVDYLVMERMMYRLKGSSASLGASKINDENNKLRKLFHEGDMESGKAALQKLKAEHVNFKQKLSVYVGMLKQAKLSEY</sequence>
<dbReference type="Gene3D" id="3.40.462.20">
    <property type="match status" value="1"/>
</dbReference>
<evidence type="ECO:0000256" key="5">
    <source>
        <dbReference type="ARBA" id="ARBA00022729"/>
    </source>
</evidence>
<dbReference type="AlphaFoldDB" id="A0AAJ6V1G1"/>
<dbReference type="GO" id="GO:1901696">
    <property type="term" value="P:cannabinoid biosynthetic process"/>
    <property type="evidence" value="ECO:0007669"/>
    <property type="project" value="UniProtKB-ARBA"/>
</dbReference>
<proteinExistence type="inferred from homology"/>
<keyword evidence="7" id="KW-0932">Cytokinin signaling pathway</keyword>
<keyword evidence="4" id="KW-0285">Flavoprotein</keyword>
<comment type="subcellular location">
    <subcellularLocation>
        <location evidence="2">Cytoplasm</location>
        <location evidence="2">Cytosol</location>
    </subcellularLocation>
</comment>
<protein>
    <submittedName>
        <fullName evidence="15">Tetrahydrocannabinolic acid synthase-like</fullName>
    </submittedName>
</protein>
<feature type="signal peptide" evidence="11">
    <location>
        <begin position="1"/>
        <end position="25"/>
    </location>
</feature>
<evidence type="ECO:0000256" key="9">
    <source>
        <dbReference type="ARBA" id="ARBA00023180"/>
    </source>
</evidence>